<reference evidence="2 3" key="1">
    <citation type="submission" date="2020-08" db="EMBL/GenBank/DDBJ databases">
        <title>Sequencing the genomes of 1000 actinobacteria strains.</title>
        <authorList>
            <person name="Klenk H.-P."/>
        </authorList>
    </citation>
    <scope>NUCLEOTIDE SEQUENCE [LARGE SCALE GENOMIC DNA]</scope>
    <source>
        <strain evidence="2 3">DSM 44786</strain>
    </source>
</reference>
<name>A0A7W7S9E5_9ACTN</name>
<feature type="transmembrane region" description="Helical" evidence="1">
    <location>
        <begin position="60"/>
        <end position="78"/>
    </location>
</feature>
<evidence type="ECO:0000256" key="1">
    <source>
        <dbReference type="SAM" id="Phobius"/>
    </source>
</evidence>
<sequence length="157" mass="16275">MKTWQLRTVRVAVPSTLCVVLTATAHCALEGTELRLPALALALAGTALCNWLLARGTPGLGLTGAWMTATQIALYVLFDRTSAAPVPRPSHLLVPADPALPVHGPSAALALAHLLAAVLCTLLLCPGKTTRVRRLLPRPRPAARLVAGAGRPVGGGH</sequence>
<feature type="transmembrane region" description="Helical" evidence="1">
    <location>
        <begin position="107"/>
        <end position="125"/>
    </location>
</feature>
<comment type="caution">
    <text evidence="2">The sequence shown here is derived from an EMBL/GenBank/DDBJ whole genome shotgun (WGS) entry which is preliminary data.</text>
</comment>
<keyword evidence="1" id="KW-1133">Transmembrane helix</keyword>
<proteinExistence type="predicted"/>
<evidence type="ECO:0000313" key="3">
    <source>
        <dbReference type="Proteomes" id="UP000573327"/>
    </source>
</evidence>
<dbReference type="EMBL" id="JACHJR010000001">
    <property type="protein sequence ID" value="MBB4945907.1"/>
    <property type="molecule type" value="Genomic_DNA"/>
</dbReference>
<dbReference type="Proteomes" id="UP000573327">
    <property type="component" value="Unassembled WGS sequence"/>
</dbReference>
<accession>A0A7W7S9E5</accession>
<dbReference type="RefSeq" id="WP_184912620.1">
    <property type="nucleotide sequence ID" value="NZ_JACHJR010000001.1"/>
</dbReference>
<gene>
    <name evidence="2" type="ORF">F4556_001442</name>
</gene>
<evidence type="ECO:0000313" key="2">
    <source>
        <dbReference type="EMBL" id="MBB4945907.1"/>
    </source>
</evidence>
<dbReference type="AlphaFoldDB" id="A0A7W7S9E5"/>
<organism evidence="2 3">
    <name type="scientific">Kitasatospora gansuensis</name>
    <dbReference type="NCBI Taxonomy" id="258050"/>
    <lineage>
        <taxon>Bacteria</taxon>
        <taxon>Bacillati</taxon>
        <taxon>Actinomycetota</taxon>
        <taxon>Actinomycetes</taxon>
        <taxon>Kitasatosporales</taxon>
        <taxon>Streptomycetaceae</taxon>
        <taxon>Kitasatospora</taxon>
    </lineage>
</organism>
<keyword evidence="3" id="KW-1185">Reference proteome</keyword>
<protein>
    <submittedName>
        <fullName evidence="2">Uncharacterized protein</fullName>
    </submittedName>
</protein>
<keyword evidence="1" id="KW-0472">Membrane</keyword>
<keyword evidence="1" id="KW-0812">Transmembrane</keyword>